<evidence type="ECO:0000259" key="9">
    <source>
        <dbReference type="SMART" id="SM00845"/>
    </source>
</evidence>
<dbReference type="PANTHER" id="PTHR11659:SF0">
    <property type="entry name" value="GLUTAMYL-TRNA(GLN) AMIDOTRANSFERASE SUBUNIT B, MITOCHONDRIAL"/>
    <property type="match status" value="1"/>
</dbReference>
<dbReference type="Pfam" id="PF02934">
    <property type="entry name" value="GatB_N"/>
    <property type="match status" value="1"/>
</dbReference>
<dbReference type="HAMAP" id="MF_00121">
    <property type="entry name" value="GatB"/>
    <property type="match status" value="1"/>
</dbReference>
<dbReference type="SUPFAM" id="SSF55931">
    <property type="entry name" value="Glutamine synthetase/guanido kinase"/>
    <property type="match status" value="1"/>
</dbReference>
<comment type="catalytic activity">
    <reaction evidence="7 8">
        <text>L-glutamyl-tRNA(Gln) + L-glutamine + ATP + H2O = L-glutaminyl-tRNA(Gln) + L-glutamate + ADP + phosphate + H(+)</text>
        <dbReference type="Rhea" id="RHEA:17521"/>
        <dbReference type="Rhea" id="RHEA-COMP:9681"/>
        <dbReference type="Rhea" id="RHEA-COMP:9684"/>
        <dbReference type="ChEBI" id="CHEBI:15377"/>
        <dbReference type="ChEBI" id="CHEBI:15378"/>
        <dbReference type="ChEBI" id="CHEBI:29985"/>
        <dbReference type="ChEBI" id="CHEBI:30616"/>
        <dbReference type="ChEBI" id="CHEBI:43474"/>
        <dbReference type="ChEBI" id="CHEBI:58359"/>
        <dbReference type="ChEBI" id="CHEBI:78520"/>
        <dbReference type="ChEBI" id="CHEBI:78521"/>
        <dbReference type="ChEBI" id="CHEBI:456216"/>
    </reaction>
</comment>
<protein>
    <recommendedName>
        <fullName evidence="8">Glutamyl-tRNA(Gln) amidotransferase subunit B, mitochondrial</fullName>
        <shortName evidence="8">Glu-AdT subunit B</shortName>
        <ecNumber evidence="8">6.3.5.-</ecNumber>
    </recommendedName>
</protein>
<comment type="subunit">
    <text evidence="8">Subunit of the heterotrimeric GatCAB amidotransferase (AdT) complex, composed of A, B and C subunits.</text>
</comment>
<dbReference type="NCBIfam" id="NF004014">
    <property type="entry name" value="PRK05477.1-4"/>
    <property type="match status" value="1"/>
</dbReference>
<dbReference type="PANTHER" id="PTHR11659">
    <property type="entry name" value="GLUTAMYL-TRNA GLN AMIDOTRANSFERASE SUBUNIT B MITOCHONDRIAL AND PROKARYOTIC PET112-RELATED"/>
    <property type="match status" value="1"/>
</dbReference>
<dbReference type="SUPFAM" id="SSF89095">
    <property type="entry name" value="GatB/YqeY motif"/>
    <property type="match status" value="1"/>
</dbReference>
<reference evidence="10" key="2">
    <citation type="submission" date="2022-10" db="EMBL/GenBank/DDBJ databases">
        <authorList>
            <consortium name="ENA_rothamsted_submissions"/>
            <consortium name="culmorum"/>
            <person name="King R."/>
        </authorList>
    </citation>
    <scope>NUCLEOTIDE SEQUENCE</scope>
</reference>
<dbReference type="InterPro" id="IPR018027">
    <property type="entry name" value="Asn/Gln_amidotransferase"/>
</dbReference>
<comment type="subcellular location">
    <subcellularLocation>
        <location evidence="8">Mitochondrion</location>
    </subcellularLocation>
</comment>
<dbReference type="InterPro" id="IPR006075">
    <property type="entry name" value="Asn/Gln-tRNA_Trfase_suB/E_cat"/>
</dbReference>
<dbReference type="Gene3D" id="1.10.10.410">
    <property type="match status" value="1"/>
</dbReference>
<evidence type="ECO:0000313" key="11">
    <source>
        <dbReference type="Proteomes" id="UP001153737"/>
    </source>
</evidence>
<dbReference type="NCBIfam" id="NF004012">
    <property type="entry name" value="PRK05477.1-2"/>
    <property type="match status" value="1"/>
</dbReference>
<dbReference type="FunFam" id="1.10.10.410:FF:000001">
    <property type="entry name" value="Aspartyl/glutamyl-tRNA(Asn/Gln) amidotransferase subunit B"/>
    <property type="match status" value="1"/>
</dbReference>
<name>A0A9N9X6J5_PHACE</name>
<dbReference type="InterPro" id="IPR014746">
    <property type="entry name" value="Gln_synth/guanido_kin_cat_dom"/>
</dbReference>
<dbReference type="EMBL" id="OU896711">
    <property type="protein sequence ID" value="CAG9822146.1"/>
    <property type="molecule type" value="Genomic_DNA"/>
</dbReference>
<keyword evidence="5 8" id="KW-0648">Protein biosynthesis</keyword>
<evidence type="ECO:0000256" key="6">
    <source>
        <dbReference type="ARBA" id="ARBA00047380"/>
    </source>
</evidence>
<dbReference type="GO" id="GO:0050567">
    <property type="term" value="F:glutaminyl-tRNA synthase (glutamine-hydrolyzing) activity"/>
    <property type="evidence" value="ECO:0007669"/>
    <property type="project" value="UniProtKB-UniRule"/>
</dbReference>
<dbReference type="InterPro" id="IPR003789">
    <property type="entry name" value="Asn/Gln_tRNA_amidoTrase-B-like"/>
</dbReference>
<evidence type="ECO:0000256" key="8">
    <source>
        <dbReference type="HAMAP-Rule" id="MF_03147"/>
    </source>
</evidence>
<dbReference type="InterPro" id="IPR017959">
    <property type="entry name" value="Asn/Gln-tRNA_amidoTrfase_suB/E"/>
</dbReference>
<accession>A0A9N9X6J5</accession>
<evidence type="ECO:0000256" key="3">
    <source>
        <dbReference type="ARBA" id="ARBA00022741"/>
    </source>
</evidence>
<gene>
    <name evidence="10" type="ORF">PHAECO_LOCUS8985</name>
</gene>
<organism evidence="10 11">
    <name type="scientific">Phaedon cochleariae</name>
    <name type="common">Mustard beetle</name>
    <dbReference type="NCBI Taxonomy" id="80249"/>
    <lineage>
        <taxon>Eukaryota</taxon>
        <taxon>Metazoa</taxon>
        <taxon>Ecdysozoa</taxon>
        <taxon>Arthropoda</taxon>
        <taxon>Hexapoda</taxon>
        <taxon>Insecta</taxon>
        <taxon>Pterygota</taxon>
        <taxon>Neoptera</taxon>
        <taxon>Endopterygota</taxon>
        <taxon>Coleoptera</taxon>
        <taxon>Polyphaga</taxon>
        <taxon>Cucujiformia</taxon>
        <taxon>Chrysomeloidea</taxon>
        <taxon>Chrysomelidae</taxon>
        <taxon>Chrysomelinae</taxon>
        <taxon>Chrysomelini</taxon>
        <taxon>Phaedon</taxon>
    </lineage>
</organism>
<keyword evidence="4 8" id="KW-0067">ATP-binding</keyword>
<dbReference type="InterPro" id="IPR004413">
    <property type="entry name" value="GatB"/>
</dbReference>
<evidence type="ECO:0000313" key="10">
    <source>
        <dbReference type="EMBL" id="CAG9822146.1"/>
    </source>
</evidence>
<keyword evidence="8" id="KW-0496">Mitochondrion</keyword>
<evidence type="ECO:0000256" key="2">
    <source>
        <dbReference type="ARBA" id="ARBA00022598"/>
    </source>
</evidence>
<keyword evidence="3 8" id="KW-0547">Nucleotide-binding</keyword>
<dbReference type="GO" id="GO:0030956">
    <property type="term" value="C:glutamyl-tRNA(Gln) amidotransferase complex"/>
    <property type="evidence" value="ECO:0007669"/>
    <property type="project" value="UniProtKB-UniRule"/>
</dbReference>
<comment type="catalytic activity">
    <reaction evidence="6">
        <text>L-aspartyl-tRNA(Asn) + L-glutamine + ATP + H2O = L-asparaginyl-tRNA(Asn) + L-glutamate + ADP + phosphate + 2 H(+)</text>
        <dbReference type="Rhea" id="RHEA:14513"/>
        <dbReference type="Rhea" id="RHEA-COMP:9674"/>
        <dbReference type="Rhea" id="RHEA-COMP:9677"/>
        <dbReference type="ChEBI" id="CHEBI:15377"/>
        <dbReference type="ChEBI" id="CHEBI:15378"/>
        <dbReference type="ChEBI" id="CHEBI:29985"/>
        <dbReference type="ChEBI" id="CHEBI:30616"/>
        <dbReference type="ChEBI" id="CHEBI:43474"/>
        <dbReference type="ChEBI" id="CHEBI:58359"/>
        <dbReference type="ChEBI" id="CHEBI:78515"/>
        <dbReference type="ChEBI" id="CHEBI:78516"/>
        <dbReference type="ChEBI" id="CHEBI:456216"/>
    </reaction>
</comment>
<dbReference type="GO" id="GO:0005739">
    <property type="term" value="C:mitochondrion"/>
    <property type="evidence" value="ECO:0007669"/>
    <property type="project" value="UniProtKB-SubCell"/>
</dbReference>
<evidence type="ECO:0000256" key="7">
    <source>
        <dbReference type="ARBA" id="ARBA00047913"/>
    </source>
</evidence>
<keyword evidence="2 8" id="KW-0436">Ligase</keyword>
<evidence type="ECO:0000256" key="5">
    <source>
        <dbReference type="ARBA" id="ARBA00022917"/>
    </source>
</evidence>
<keyword evidence="11" id="KW-1185">Reference proteome</keyword>
<dbReference type="Proteomes" id="UP001153737">
    <property type="component" value="Chromosome 5"/>
</dbReference>
<dbReference type="NCBIfam" id="TIGR00133">
    <property type="entry name" value="gatB"/>
    <property type="match status" value="1"/>
</dbReference>
<dbReference type="GO" id="GO:0032543">
    <property type="term" value="P:mitochondrial translation"/>
    <property type="evidence" value="ECO:0007669"/>
    <property type="project" value="UniProtKB-UniRule"/>
</dbReference>
<dbReference type="InterPro" id="IPR023168">
    <property type="entry name" value="GatB_Yqey_C_2"/>
</dbReference>
<sequence>MLSLMYNHITRKLSALPSHSWQSVIGLEVHAQINSKSKLFSGADTSFSSPVNDNVSLFDCSIPGTLPVLNKKCVESGVLTALALNCRINPVSCFDRKHYFYADLPAGYQITQQRFPLAVDGKLDFQVFSHGTNKLPNAVQVRIKQLQLEQDSGKSLHDSDRSLVDLNRAGAPLMELVFEPDLTNGDEAAAMLKELVAILSRIDTCSCKMEEGALRVDANISIRRENEPLGTRTEIKNIGSIRGVAGAIEYEIKRQVAVREAGGEVVNETRSWDSVARRTVPMRDKEVQQDYRYMPEPNLPPLHVAMGPIQTGSVNADELQRLIPELPEETRHRLRVEKGLNLEQSIILVNDDSLLKIFQRIVGCGQVENKKLLANFLINDFITLLNKIEKDTCEVEESAEYLGEIVELLEKGHINRTTAKFLLEEILSENNKHSPMEIVRKKDLIQITDEKELTAFCEKVILENEKVVQAYKSGKTKVFKALLGSVAKLSKNKADMAKCTVILKRLLDE</sequence>
<dbReference type="GO" id="GO:0070681">
    <property type="term" value="P:glutaminyl-tRNAGln biosynthesis via transamidation"/>
    <property type="evidence" value="ECO:0007669"/>
    <property type="project" value="UniProtKB-UniRule"/>
</dbReference>
<dbReference type="SMART" id="SM00845">
    <property type="entry name" value="GatB_Yqey"/>
    <property type="match status" value="1"/>
</dbReference>
<dbReference type="EC" id="6.3.5.-" evidence="8"/>
<dbReference type="Pfam" id="PF02637">
    <property type="entry name" value="GatB_Yqey"/>
    <property type="match status" value="1"/>
</dbReference>
<evidence type="ECO:0000256" key="4">
    <source>
        <dbReference type="ARBA" id="ARBA00022840"/>
    </source>
</evidence>
<dbReference type="GO" id="GO:0005524">
    <property type="term" value="F:ATP binding"/>
    <property type="evidence" value="ECO:0007669"/>
    <property type="project" value="UniProtKB-KW"/>
</dbReference>
<comment type="function">
    <text evidence="8">Allows the formation of correctly charged Gln-tRNA(Gln) through the transamidation of misacylated Glu-tRNA(Gln) in the mitochondria. The reaction takes place in the presence of glutamine and ATP through an activated gamma-phospho-Glu-tRNA(Gln).</text>
</comment>
<dbReference type="OrthoDB" id="1722066at2759"/>
<feature type="domain" description="Asn/Gln amidotransferase" evidence="9">
    <location>
        <begin position="356"/>
        <end position="507"/>
    </location>
</feature>
<reference evidence="10" key="1">
    <citation type="submission" date="2022-01" db="EMBL/GenBank/DDBJ databases">
        <authorList>
            <person name="King R."/>
        </authorList>
    </citation>
    <scope>NUCLEOTIDE SEQUENCE</scope>
</reference>
<dbReference type="AlphaFoldDB" id="A0A9N9X6J5"/>
<comment type="similarity">
    <text evidence="1 8">Belongs to the GatB/GatE family. GatB subfamily.</text>
</comment>
<evidence type="ECO:0000256" key="1">
    <source>
        <dbReference type="ARBA" id="ARBA00005306"/>
    </source>
</evidence>
<proteinExistence type="inferred from homology"/>